<evidence type="ECO:0008006" key="4">
    <source>
        <dbReference type="Google" id="ProtNLM"/>
    </source>
</evidence>
<dbReference type="EMBL" id="AGBB01000067">
    <property type="protein sequence ID" value="EGY80094.1"/>
    <property type="molecule type" value="Genomic_DNA"/>
</dbReference>
<keyword evidence="1" id="KW-0472">Membrane</keyword>
<feature type="transmembrane region" description="Helical" evidence="1">
    <location>
        <begin position="228"/>
        <end position="248"/>
    </location>
</feature>
<sequence length="249" mass="27599">MLKYIEWEVNMDIYKVLNGKLLYLLVGIGLICIFLMCLFFFRRAYKRALELNVSKEKLNSVIKSSVVFSIVPSISIIIGLITLKPLLGAPWPWFRLSVVGSLPYELTAADLSVKGAGYADFTDFQAAGDLKAVGVIMFVMSIAIMAGMVFNVFFLKKLHTSVSTSGKKETPFRDLALSVLITGMMSVFVVVQMTKSKIHAITLIVSAVTTFILTILAKKLNMKWLNDYVMSFALIIGMFIAVVLTKVIG</sequence>
<accession>G4D304</accession>
<evidence type="ECO:0000313" key="2">
    <source>
        <dbReference type="EMBL" id="EGY80094.1"/>
    </source>
</evidence>
<proteinExistence type="predicted"/>
<reference evidence="2 3" key="1">
    <citation type="submission" date="2011-06" db="EMBL/GenBank/DDBJ databases">
        <authorList>
            <person name="Muzny D."/>
            <person name="Qin X."/>
            <person name="Deng J."/>
            <person name="Jiang H."/>
            <person name="Liu Y."/>
            <person name="Qu J."/>
            <person name="Song X.-Z."/>
            <person name="Zhang L."/>
            <person name="Thornton R."/>
            <person name="Coyle M."/>
            <person name="Francisco L."/>
            <person name="Jackson L."/>
            <person name="Javaid M."/>
            <person name="Korchina V."/>
            <person name="Kovar C."/>
            <person name="Mata R."/>
            <person name="Mathew T."/>
            <person name="Ngo R."/>
            <person name="Nguyen L."/>
            <person name="Nguyen N."/>
            <person name="Okwuonu G."/>
            <person name="Ongeri F."/>
            <person name="Pham C."/>
            <person name="Simmons D."/>
            <person name="Wilczek-Boney K."/>
            <person name="Hale W."/>
            <person name="Jakkamsetti A."/>
            <person name="Pham P."/>
            <person name="Ruth R."/>
            <person name="San Lucas F."/>
            <person name="Warren J."/>
            <person name="Zhang J."/>
            <person name="Zhao Z."/>
            <person name="Zhou C."/>
            <person name="Zhu D."/>
            <person name="Lee S."/>
            <person name="Bess C."/>
            <person name="Blankenburg K."/>
            <person name="Forbes L."/>
            <person name="Fu Q."/>
            <person name="Gubbala S."/>
            <person name="Hirani K."/>
            <person name="Jayaseelan J.C."/>
            <person name="Lara F."/>
            <person name="Munidasa M."/>
            <person name="Palculict T."/>
            <person name="Patil S."/>
            <person name="Pu L.-L."/>
            <person name="Saada N."/>
            <person name="Tang L."/>
            <person name="Weissenberger G."/>
            <person name="Zhu Y."/>
            <person name="Hemphill L."/>
            <person name="Shang Y."/>
            <person name="Youmans B."/>
            <person name="Ayvaz T."/>
            <person name="Ross M."/>
            <person name="Santibanez J."/>
            <person name="Aqrawi P."/>
            <person name="Gross S."/>
            <person name="Joshi V."/>
            <person name="Fowler G."/>
            <person name="Nazareth L."/>
            <person name="Reid J."/>
            <person name="Worley K."/>
            <person name="Petrosino J."/>
            <person name="Highlander S."/>
            <person name="Gibbs R."/>
        </authorList>
    </citation>
    <scope>NUCLEOTIDE SEQUENCE [LARGE SCALE GENOMIC DNA]</scope>
    <source>
        <strain evidence="2 3">ATCC 29427</strain>
    </source>
</reference>
<feature type="transmembrane region" description="Helical" evidence="1">
    <location>
        <begin position="20"/>
        <end position="41"/>
    </location>
</feature>
<evidence type="ECO:0000313" key="3">
    <source>
        <dbReference type="Proteomes" id="UP000003422"/>
    </source>
</evidence>
<dbReference type="PATRIC" id="fig|997350.3.peg.757"/>
<dbReference type="AlphaFoldDB" id="G4D304"/>
<keyword evidence="1" id="KW-0812">Transmembrane</keyword>
<dbReference type="Pfam" id="PF16481">
    <property type="entry name" value="DUF5058"/>
    <property type="match status" value="1"/>
</dbReference>
<comment type="caution">
    <text evidence="2">The sequence shown here is derived from an EMBL/GenBank/DDBJ whole genome shotgun (WGS) entry which is preliminary data.</text>
</comment>
<keyword evidence="3" id="KW-1185">Reference proteome</keyword>
<organism evidence="2 3">
    <name type="scientific">Peptoniphilus indolicus ATCC 29427</name>
    <dbReference type="NCBI Taxonomy" id="997350"/>
    <lineage>
        <taxon>Bacteria</taxon>
        <taxon>Bacillati</taxon>
        <taxon>Bacillota</taxon>
        <taxon>Tissierellia</taxon>
        <taxon>Tissierellales</taxon>
        <taxon>Peptoniphilaceae</taxon>
        <taxon>Peptoniphilus</taxon>
    </lineage>
</organism>
<feature type="transmembrane region" description="Helical" evidence="1">
    <location>
        <begin position="175"/>
        <end position="192"/>
    </location>
</feature>
<dbReference type="eggNOG" id="ENOG5032PHK">
    <property type="taxonomic scope" value="Bacteria"/>
</dbReference>
<feature type="transmembrane region" description="Helical" evidence="1">
    <location>
        <begin position="132"/>
        <end position="154"/>
    </location>
</feature>
<gene>
    <name evidence="2" type="ORF">HMPREF9129_0784</name>
</gene>
<evidence type="ECO:0000256" key="1">
    <source>
        <dbReference type="SAM" id="Phobius"/>
    </source>
</evidence>
<dbReference type="InterPro" id="IPR032479">
    <property type="entry name" value="DUF5058"/>
</dbReference>
<dbReference type="STRING" id="997350.HMPREF9129_0784"/>
<dbReference type="HOGENOM" id="CLU_101764_0_0_9"/>
<keyword evidence="1" id="KW-1133">Transmembrane helix</keyword>
<name>G4D304_9FIRM</name>
<feature type="transmembrane region" description="Helical" evidence="1">
    <location>
        <begin position="198"/>
        <end position="216"/>
    </location>
</feature>
<dbReference type="Proteomes" id="UP000003422">
    <property type="component" value="Unassembled WGS sequence"/>
</dbReference>
<protein>
    <recommendedName>
        <fullName evidence="4">DUF5058 family protein</fullName>
    </recommendedName>
</protein>
<feature type="transmembrane region" description="Helical" evidence="1">
    <location>
        <begin position="61"/>
        <end position="83"/>
    </location>
</feature>